<dbReference type="RefSeq" id="WP_344063463.1">
    <property type="nucleotide sequence ID" value="NZ_BAAAOH010000001.1"/>
</dbReference>
<dbReference type="PANTHER" id="PTHR47691:SF3">
    <property type="entry name" value="HTH-TYPE TRANSCRIPTIONAL REGULATOR RV0890C-RELATED"/>
    <property type="match status" value="1"/>
</dbReference>
<accession>A0ABN2SS97</accession>
<evidence type="ECO:0000313" key="5">
    <source>
        <dbReference type="Proteomes" id="UP001500326"/>
    </source>
</evidence>
<dbReference type="Pfam" id="PF25872">
    <property type="entry name" value="HTH_77"/>
    <property type="match status" value="1"/>
</dbReference>
<dbReference type="Pfam" id="PF13401">
    <property type="entry name" value="AAA_22"/>
    <property type="match status" value="1"/>
</dbReference>
<evidence type="ECO:0008006" key="6">
    <source>
        <dbReference type="Google" id="ProtNLM"/>
    </source>
</evidence>
<reference evidence="4 5" key="1">
    <citation type="journal article" date="2019" name="Int. J. Syst. Evol. Microbiol.">
        <title>The Global Catalogue of Microorganisms (GCM) 10K type strain sequencing project: providing services to taxonomists for standard genome sequencing and annotation.</title>
        <authorList>
            <consortium name="The Broad Institute Genomics Platform"/>
            <consortium name="The Broad Institute Genome Sequencing Center for Infectious Disease"/>
            <person name="Wu L."/>
            <person name="Ma J."/>
        </authorList>
    </citation>
    <scope>NUCLEOTIDE SEQUENCE [LARGE SCALE GENOMIC DNA]</scope>
    <source>
        <strain evidence="4 5">JCM 14902</strain>
    </source>
</reference>
<dbReference type="PANTHER" id="PTHR47691">
    <property type="entry name" value="REGULATOR-RELATED"/>
    <property type="match status" value="1"/>
</dbReference>
<feature type="domain" description="Winged helix-turn-helix" evidence="3">
    <location>
        <begin position="449"/>
        <end position="521"/>
    </location>
</feature>
<sequence>MSSQGSDEPVIRTPDQRLRVFVSSTLAELAEERAAVARAITSLRLAPVMFELGARPHPPQELYRAYLAQSDIFVGLYWQSYGWIGPGMDISGLEDEFRLSEGRPRLLYLKAPAPDRQPELSAMIDEIRSQGVDAYRTFHSTRELGRLVRDDLAVLLSERFADSARHDTGPATPPATPLHDRRSIPVTSTSLIGREEDVSAVVGMLESSGIRLVTLSGAGGIGKTRLAIAVGESVDERVAARVVFVPLANVTEPSSVLARIAAAVGASVEGTGSALEALVEQFAETPVVLILDNLEQVIDVAPDLDDLLTQCPRVKILATSRTVLRLRAEHEYVVPPLSVPALPEEADDAAVARIASLPAVRLFLDRARAVHRDLALTPDSAVAVAEICRRLDGVPLAIELAAARTRLLEPTALLSRLESVLDGLGSGPVDLPERQRTLRATAEWSVGLLADSEAQLLATLSVFADGWTIAAAAAVAATDEFDALDLLDALAGHSLVTVDASASEPRFRMLTTVRELAAEHLLARPERPAVERRHAEYFASIIDTDAVPTDLTTPWADRLRVEEENVRVAIAWFFRNDITRLPHLLRSLWLYWQTNDRLVEGREWVSDLRGVAGSASLDDRAQAEVLFTEVVTAVAVGDDQGAVAAASTIPQVIDRVAESALRNALHLALSWSLPIADDFDGALVEATRAYDGFAEHDDAVIAFAALTVGMLRTALDEDDAGRRFLREAADLGTRFGNRWLTAGARTQLVILDVRAGSHADARRLLAEVLDDIDGPQLGTILACFTLIAYAELALAEARPVDAATALAAVAGLRTRGGLLAWPIARPAEAKLRDRIAALLGPDQLITAHERGSELRAPDALSLVRRAIA</sequence>
<organism evidence="4 5">
    <name type="scientific">Microbacterium pumilum</name>
    <dbReference type="NCBI Taxonomy" id="344165"/>
    <lineage>
        <taxon>Bacteria</taxon>
        <taxon>Bacillati</taxon>
        <taxon>Actinomycetota</taxon>
        <taxon>Actinomycetes</taxon>
        <taxon>Micrococcales</taxon>
        <taxon>Microbacteriaceae</taxon>
        <taxon>Microbacterium</taxon>
    </lineage>
</organism>
<evidence type="ECO:0000259" key="1">
    <source>
        <dbReference type="Pfam" id="PF13271"/>
    </source>
</evidence>
<dbReference type="InterPro" id="IPR049945">
    <property type="entry name" value="AAA_22"/>
</dbReference>
<feature type="domain" description="DUF4062" evidence="1">
    <location>
        <begin position="19"/>
        <end position="98"/>
    </location>
</feature>
<dbReference type="Proteomes" id="UP001500326">
    <property type="component" value="Unassembled WGS sequence"/>
</dbReference>
<protein>
    <recommendedName>
        <fullName evidence="6">DUF4062 domain-containing protein</fullName>
    </recommendedName>
</protein>
<dbReference type="Pfam" id="PF13271">
    <property type="entry name" value="DUF4062"/>
    <property type="match status" value="1"/>
</dbReference>
<evidence type="ECO:0000259" key="2">
    <source>
        <dbReference type="Pfam" id="PF13401"/>
    </source>
</evidence>
<name>A0ABN2SS97_9MICO</name>
<dbReference type="InterPro" id="IPR027417">
    <property type="entry name" value="P-loop_NTPase"/>
</dbReference>
<dbReference type="Gene3D" id="3.40.50.300">
    <property type="entry name" value="P-loop containing nucleotide triphosphate hydrolases"/>
    <property type="match status" value="1"/>
</dbReference>
<feature type="domain" description="ORC1/DEAH AAA+ ATPase" evidence="2">
    <location>
        <begin position="211"/>
        <end position="306"/>
    </location>
</feature>
<keyword evidence="5" id="KW-1185">Reference proteome</keyword>
<comment type="caution">
    <text evidence="4">The sequence shown here is derived from an EMBL/GenBank/DDBJ whole genome shotgun (WGS) entry which is preliminary data.</text>
</comment>
<dbReference type="SUPFAM" id="SSF52540">
    <property type="entry name" value="P-loop containing nucleoside triphosphate hydrolases"/>
    <property type="match status" value="1"/>
</dbReference>
<dbReference type="EMBL" id="BAAAOH010000001">
    <property type="protein sequence ID" value="GAA1991112.1"/>
    <property type="molecule type" value="Genomic_DNA"/>
</dbReference>
<dbReference type="InterPro" id="IPR058852">
    <property type="entry name" value="HTH_77"/>
</dbReference>
<gene>
    <name evidence="4" type="ORF">GCM10009777_28080</name>
</gene>
<evidence type="ECO:0000313" key="4">
    <source>
        <dbReference type="EMBL" id="GAA1991112.1"/>
    </source>
</evidence>
<proteinExistence type="predicted"/>
<dbReference type="InterPro" id="IPR025139">
    <property type="entry name" value="DUF4062"/>
</dbReference>
<evidence type="ECO:0000259" key="3">
    <source>
        <dbReference type="Pfam" id="PF25872"/>
    </source>
</evidence>